<dbReference type="EMBL" id="WBMT01000025">
    <property type="protein sequence ID" value="KAB2341567.1"/>
    <property type="molecule type" value="Genomic_DNA"/>
</dbReference>
<dbReference type="RefSeq" id="WP_151568327.1">
    <property type="nucleotide sequence ID" value="NZ_WBMT01000025.1"/>
</dbReference>
<dbReference type="AlphaFoldDB" id="A0A6H9YDA0"/>
<reference evidence="2 3" key="1">
    <citation type="submission" date="2019-09" db="EMBL/GenBank/DDBJ databases">
        <title>Actinomadura physcomitrii sp. nov., a novel actinomycete isolated from moss [Physcomitrium sphaericum (Ludw) Fuernr].</title>
        <authorList>
            <person name="Zhuang X."/>
            <person name="Liu C."/>
        </authorList>
    </citation>
    <scope>NUCLEOTIDE SEQUENCE [LARGE SCALE GENOMIC DNA]</scope>
    <source>
        <strain evidence="2 3">HMC1</strain>
    </source>
</reference>
<name>A0A6H9YDA0_9ACTN</name>
<proteinExistence type="predicted"/>
<sequence length="90" mass="9780">MIDERPEYPVTCRRCGACVLVRKNSLAHTEIQWTTDTSGCPELGRSSVPRSLASVLPTCAELRDSVEGAVREGRLPVPSLPAPSKAESTW</sequence>
<dbReference type="OrthoDB" id="4554341at2"/>
<keyword evidence="3" id="KW-1185">Reference proteome</keyword>
<evidence type="ECO:0000256" key="1">
    <source>
        <dbReference type="SAM" id="MobiDB-lite"/>
    </source>
</evidence>
<gene>
    <name evidence="2" type="ORF">F8566_41235</name>
</gene>
<protein>
    <recommendedName>
        <fullName evidence="4">Ferredoxin</fullName>
    </recommendedName>
</protein>
<evidence type="ECO:0000313" key="3">
    <source>
        <dbReference type="Proteomes" id="UP000468735"/>
    </source>
</evidence>
<comment type="caution">
    <text evidence="2">The sequence shown here is derived from an EMBL/GenBank/DDBJ whole genome shotgun (WGS) entry which is preliminary data.</text>
</comment>
<dbReference type="Proteomes" id="UP000468735">
    <property type="component" value="Unassembled WGS sequence"/>
</dbReference>
<accession>A0A6H9YDA0</accession>
<organism evidence="2 3">
    <name type="scientific">Actinomadura rudentiformis</name>
    <dbReference type="NCBI Taxonomy" id="359158"/>
    <lineage>
        <taxon>Bacteria</taxon>
        <taxon>Bacillati</taxon>
        <taxon>Actinomycetota</taxon>
        <taxon>Actinomycetes</taxon>
        <taxon>Streptosporangiales</taxon>
        <taxon>Thermomonosporaceae</taxon>
        <taxon>Actinomadura</taxon>
    </lineage>
</organism>
<evidence type="ECO:0008006" key="4">
    <source>
        <dbReference type="Google" id="ProtNLM"/>
    </source>
</evidence>
<feature type="region of interest" description="Disordered" evidence="1">
    <location>
        <begin position="71"/>
        <end position="90"/>
    </location>
</feature>
<evidence type="ECO:0000313" key="2">
    <source>
        <dbReference type="EMBL" id="KAB2341567.1"/>
    </source>
</evidence>